<feature type="region of interest" description="Disordered" evidence="6">
    <location>
        <begin position="330"/>
        <end position="385"/>
    </location>
</feature>
<evidence type="ECO:0000256" key="6">
    <source>
        <dbReference type="SAM" id="MobiDB-lite"/>
    </source>
</evidence>
<keyword evidence="2" id="KW-1003">Cell membrane</keyword>
<keyword evidence="4 7" id="KW-1133">Transmembrane helix</keyword>
<comment type="caution">
    <text evidence="8">The sequence shown here is derived from an EMBL/GenBank/DDBJ whole genome shotgun (WGS) entry which is preliminary data.</text>
</comment>
<proteinExistence type="predicted"/>
<dbReference type="PANTHER" id="PTHR30213">
    <property type="entry name" value="INNER MEMBRANE PROTEIN YHJD"/>
    <property type="match status" value="1"/>
</dbReference>
<dbReference type="STRING" id="1123024.GCA_000423625_01813"/>
<evidence type="ECO:0000256" key="3">
    <source>
        <dbReference type="ARBA" id="ARBA00022692"/>
    </source>
</evidence>
<dbReference type="InterPro" id="IPR017039">
    <property type="entry name" value="Virul_fac_BrkB"/>
</dbReference>
<dbReference type="EMBL" id="BJVI01000076">
    <property type="protein sequence ID" value="GEL20537.1"/>
    <property type="molecule type" value="Genomic_DNA"/>
</dbReference>
<comment type="subcellular location">
    <subcellularLocation>
        <location evidence="1">Cell membrane</location>
        <topology evidence="1">Multi-pass membrane protein</topology>
    </subcellularLocation>
</comment>
<feature type="transmembrane region" description="Helical" evidence="7">
    <location>
        <begin position="211"/>
        <end position="232"/>
    </location>
</feature>
<evidence type="ECO:0000256" key="7">
    <source>
        <dbReference type="SAM" id="Phobius"/>
    </source>
</evidence>
<dbReference type="OrthoDB" id="3209118at2"/>
<feature type="transmembrane region" description="Helical" evidence="7">
    <location>
        <begin position="168"/>
        <end position="191"/>
    </location>
</feature>
<evidence type="ECO:0000256" key="5">
    <source>
        <dbReference type="ARBA" id="ARBA00023136"/>
    </source>
</evidence>
<dbReference type="PANTHER" id="PTHR30213:SF0">
    <property type="entry name" value="UPF0761 MEMBRANE PROTEIN YIHY"/>
    <property type="match status" value="1"/>
</dbReference>
<evidence type="ECO:0000313" key="9">
    <source>
        <dbReference type="Proteomes" id="UP000321328"/>
    </source>
</evidence>
<evidence type="ECO:0000313" key="8">
    <source>
        <dbReference type="EMBL" id="GEL20537.1"/>
    </source>
</evidence>
<evidence type="ECO:0000256" key="2">
    <source>
        <dbReference type="ARBA" id="ARBA00022475"/>
    </source>
</evidence>
<dbReference type="GO" id="GO:0005886">
    <property type="term" value="C:plasma membrane"/>
    <property type="evidence" value="ECO:0007669"/>
    <property type="project" value="UniProtKB-SubCell"/>
</dbReference>
<dbReference type="RefSeq" id="WP_051232646.1">
    <property type="nucleotide sequence ID" value="NZ_AUII01000006.1"/>
</dbReference>
<feature type="transmembrane region" description="Helical" evidence="7">
    <location>
        <begin position="66"/>
        <end position="89"/>
    </location>
</feature>
<feature type="region of interest" description="Disordered" evidence="6">
    <location>
        <begin position="1"/>
        <end position="30"/>
    </location>
</feature>
<organism evidence="8 9">
    <name type="scientific">Pseudonocardia asaccharolytica DSM 44247 = NBRC 16224</name>
    <dbReference type="NCBI Taxonomy" id="1123024"/>
    <lineage>
        <taxon>Bacteria</taxon>
        <taxon>Bacillati</taxon>
        <taxon>Actinomycetota</taxon>
        <taxon>Actinomycetes</taxon>
        <taxon>Pseudonocardiales</taxon>
        <taxon>Pseudonocardiaceae</taxon>
        <taxon>Pseudonocardia</taxon>
    </lineage>
</organism>
<sequence>MAIETSPDTAASGTAEGRTGGPSPPRGRRHGLRRVLGRTVAKAWDDGIFSMSAQTAFWQALSLPPLLLALLGSLGYVGGWFGPATVQIVDGKIIQFSRRVFTPEVVDQIIAPTAASILTKGRADVVSIGFLISLWAGSSAISAIVDSITEAHGQYEVRHPVWQRIFSLLIYLFALVVAVLTLPIVALGPTLLPQVLPESWRPTAVSIVDAFYYPGVGLLLVLVLTTLYKAALPHSLPWRRLLPGALLAMVVFIVSTTGLRIYIAVITSTGYTYGALATPIAFLLFAFLLGFSIVLGAQLNNAVEEVWPVRPTRRQRRLQRLLSMRRIAARRAAAPAPEDPGPSAPRRRPSLSSAVPARSWTPRPAVRDQARCPAGPAQSPGGSDS</sequence>
<reference evidence="8 9" key="1">
    <citation type="submission" date="2019-07" db="EMBL/GenBank/DDBJ databases">
        <title>Whole genome shotgun sequence of Pseudonocardia asaccharolytica NBRC 16224.</title>
        <authorList>
            <person name="Hosoyama A."/>
            <person name="Uohara A."/>
            <person name="Ohji S."/>
            <person name="Ichikawa N."/>
        </authorList>
    </citation>
    <scope>NUCLEOTIDE SEQUENCE [LARGE SCALE GENOMIC DNA]</scope>
    <source>
        <strain evidence="8 9">NBRC 16224</strain>
    </source>
</reference>
<feature type="transmembrane region" description="Helical" evidence="7">
    <location>
        <begin position="244"/>
        <end position="265"/>
    </location>
</feature>
<accession>A0A511D7E0</accession>
<feature type="compositionally biased region" description="Polar residues" evidence="6">
    <location>
        <begin position="1"/>
        <end position="12"/>
    </location>
</feature>
<feature type="transmembrane region" description="Helical" evidence="7">
    <location>
        <begin position="271"/>
        <end position="295"/>
    </location>
</feature>
<name>A0A511D7E0_9PSEU</name>
<evidence type="ECO:0000256" key="4">
    <source>
        <dbReference type="ARBA" id="ARBA00022989"/>
    </source>
</evidence>
<gene>
    <name evidence="8" type="ORF">PA7_43740</name>
</gene>
<dbReference type="AlphaFoldDB" id="A0A511D7E0"/>
<keyword evidence="9" id="KW-1185">Reference proteome</keyword>
<dbReference type="Pfam" id="PF03631">
    <property type="entry name" value="Virul_fac_BrkB"/>
    <property type="match status" value="1"/>
</dbReference>
<keyword evidence="3 7" id="KW-0812">Transmembrane</keyword>
<dbReference type="Proteomes" id="UP000321328">
    <property type="component" value="Unassembled WGS sequence"/>
</dbReference>
<keyword evidence="5 7" id="KW-0472">Membrane</keyword>
<evidence type="ECO:0000256" key="1">
    <source>
        <dbReference type="ARBA" id="ARBA00004651"/>
    </source>
</evidence>
<feature type="compositionally biased region" description="Low complexity" evidence="6">
    <location>
        <begin position="350"/>
        <end position="359"/>
    </location>
</feature>
<protein>
    <submittedName>
        <fullName evidence="8">Uncharacterized protein</fullName>
    </submittedName>
</protein>